<evidence type="ECO:0000313" key="10">
    <source>
        <dbReference type="Proteomes" id="UP000602181"/>
    </source>
</evidence>
<feature type="region of interest" description="Disordered" evidence="7">
    <location>
        <begin position="1"/>
        <end position="71"/>
    </location>
</feature>
<keyword evidence="10" id="KW-1185">Reference proteome</keyword>
<evidence type="ECO:0000256" key="3">
    <source>
        <dbReference type="ARBA" id="ARBA00022989"/>
    </source>
</evidence>
<keyword evidence="5" id="KW-0456">Lyase</keyword>
<keyword evidence="1" id="KW-1003">Cell membrane</keyword>
<dbReference type="Gene3D" id="3.30.1490.480">
    <property type="entry name" value="Endolytic murein transglycosylase"/>
    <property type="match status" value="1"/>
</dbReference>
<accession>A0ABR7AGF5</accession>
<protein>
    <submittedName>
        <fullName evidence="9">Endolytic transglycosylase MltG</fullName>
    </submittedName>
</protein>
<dbReference type="NCBIfam" id="TIGR00247">
    <property type="entry name" value="endolytic transglycosylase MltG"/>
    <property type="match status" value="1"/>
</dbReference>
<dbReference type="Pfam" id="PF02618">
    <property type="entry name" value="YceG"/>
    <property type="match status" value="1"/>
</dbReference>
<keyword evidence="6" id="KW-0961">Cell wall biogenesis/degradation</keyword>
<feature type="non-terminal residue" evidence="9">
    <location>
        <position position="1"/>
    </location>
</feature>
<evidence type="ECO:0000256" key="5">
    <source>
        <dbReference type="ARBA" id="ARBA00023239"/>
    </source>
</evidence>
<evidence type="ECO:0000256" key="6">
    <source>
        <dbReference type="ARBA" id="ARBA00023316"/>
    </source>
</evidence>
<organism evidence="9 10">
    <name type="scientific">Anaerotruncus massiliensis</name>
    <name type="common">ex Togo et al. 2019</name>
    <dbReference type="NCBI Taxonomy" id="1673720"/>
    <lineage>
        <taxon>Bacteria</taxon>
        <taxon>Bacillati</taxon>
        <taxon>Bacillota</taxon>
        <taxon>Clostridia</taxon>
        <taxon>Eubacteriales</taxon>
        <taxon>Oscillospiraceae</taxon>
        <taxon>Anaerotruncus</taxon>
    </lineage>
</organism>
<evidence type="ECO:0000256" key="2">
    <source>
        <dbReference type="ARBA" id="ARBA00022692"/>
    </source>
</evidence>
<dbReference type="RefSeq" id="WP_147437554.1">
    <property type="nucleotide sequence ID" value="NZ_JACOIH010000020.1"/>
</dbReference>
<sequence length="448" mass="49774">RMQPPPEYRAPAAQAGGADAVRPNTARRREFKVQIDDEEFYEPSTSSPRPPRSGGGGGGRSGGGDGGDRHSGGGAGRWFKALLVLVVVLGLSVFLAMFALQSASDMFGLNKPEGEVSFELPDEDLSISEIASMLQKEGVVTQPLTFRLYATLKKVSPDSFFPGDYTLNTNMSYDEIFVAFRSGTGPEQVTLIFYEGWTLSDIADKLEENGVCKKEDLFRYLEENGAAFEEKYPFLADIPDDANRYRRYEGYFFPDTYDFYVDEDLGTVVQKFFNRFDQMVNTDELQQQMKAQNLSLDQAITLASVIQKEAGRTDDMKMVSSIFHKRLENPAQFPKLQSDVTIFYVENDIKPYLENPDDPVNQPMYDAYNTYVCDGLPVGPISNPGVDAIKAAIYPQNTDYYYFLADKDGKFYYAATIEEHAANIAAAGIGVDHGITMPGEGGDSEPQQ</sequence>
<feature type="transmembrane region" description="Helical" evidence="8">
    <location>
        <begin position="78"/>
        <end position="100"/>
    </location>
</feature>
<evidence type="ECO:0000256" key="1">
    <source>
        <dbReference type="ARBA" id="ARBA00022475"/>
    </source>
</evidence>
<keyword evidence="4 8" id="KW-0472">Membrane</keyword>
<dbReference type="PANTHER" id="PTHR30518:SF2">
    <property type="entry name" value="ENDOLYTIC MUREIN TRANSGLYCOSYLASE"/>
    <property type="match status" value="1"/>
</dbReference>
<evidence type="ECO:0000256" key="8">
    <source>
        <dbReference type="SAM" id="Phobius"/>
    </source>
</evidence>
<proteinExistence type="inferred from homology"/>
<dbReference type="InterPro" id="IPR003770">
    <property type="entry name" value="MLTG-like"/>
</dbReference>
<keyword evidence="2 8" id="KW-0812">Transmembrane</keyword>
<comment type="caution">
    <text evidence="9">The sequence shown here is derived from an EMBL/GenBank/DDBJ whole genome shotgun (WGS) entry which is preliminary data.</text>
</comment>
<evidence type="ECO:0000256" key="7">
    <source>
        <dbReference type="SAM" id="MobiDB-lite"/>
    </source>
</evidence>
<name>A0ABR7AGF5_9FIRM</name>
<dbReference type="PANTHER" id="PTHR30518">
    <property type="entry name" value="ENDOLYTIC MUREIN TRANSGLYCOSYLASE"/>
    <property type="match status" value="1"/>
</dbReference>
<evidence type="ECO:0000313" key="9">
    <source>
        <dbReference type="EMBL" id="MBC3939407.1"/>
    </source>
</evidence>
<dbReference type="HAMAP" id="MF_02065">
    <property type="entry name" value="MltG"/>
    <property type="match status" value="1"/>
</dbReference>
<dbReference type="EMBL" id="JACOIH010000020">
    <property type="protein sequence ID" value="MBC3939407.1"/>
    <property type="molecule type" value="Genomic_DNA"/>
</dbReference>
<feature type="compositionally biased region" description="Low complexity" evidence="7">
    <location>
        <begin position="10"/>
        <end position="20"/>
    </location>
</feature>
<feature type="compositionally biased region" description="Gly residues" evidence="7">
    <location>
        <begin position="53"/>
        <end position="65"/>
    </location>
</feature>
<keyword evidence="3 8" id="KW-1133">Transmembrane helix</keyword>
<evidence type="ECO:0000256" key="4">
    <source>
        <dbReference type="ARBA" id="ARBA00023136"/>
    </source>
</evidence>
<gene>
    <name evidence="9" type="primary">mltG</name>
    <name evidence="9" type="ORF">H8R05_10845</name>
</gene>
<dbReference type="Proteomes" id="UP000602181">
    <property type="component" value="Unassembled WGS sequence"/>
</dbReference>
<reference evidence="9 10" key="1">
    <citation type="submission" date="2020-08" db="EMBL/GenBank/DDBJ databases">
        <authorList>
            <person name="Liu C."/>
            <person name="Sun Q."/>
        </authorList>
    </citation>
    <scope>NUCLEOTIDE SEQUENCE [LARGE SCALE GENOMIC DNA]</scope>
    <source>
        <strain evidence="9 10">22A2-44</strain>
    </source>
</reference>